<organism evidence="2 3">
    <name type="scientific">Leucobacter allii</name>
    <dbReference type="NCBI Taxonomy" id="2932247"/>
    <lineage>
        <taxon>Bacteria</taxon>
        <taxon>Bacillati</taxon>
        <taxon>Actinomycetota</taxon>
        <taxon>Actinomycetes</taxon>
        <taxon>Micrococcales</taxon>
        <taxon>Microbacteriaceae</taxon>
        <taxon>Leucobacter</taxon>
    </lineage>
</organism>
<keyword evidence="1" id="KW-0472">Membrane</keyword>
<dbReference type="Proteomes" id="UP000831786">
    <property type="component" value="Chromosome"/>
</dbReference>
<keyword evidence="3" id="KW-1185">Reference proteome</keyword>
<keyword evidence="1" id="KW-1133">Transmembrane helix</keyword>
<dbReference type="EMBL" id="CP095045">
    <property type="protein sequence ID" value="UOQ57122.1"/>
    <property type="molecule type" value="Genomic_DNA"/>
</dbReference>
<keyword evidence="1" id="KW-0812">Transmembrane</keyword>
<evidence type="ECO:0000256" key="1">
    <source>
        <dbReference type="SAM" id="Phobius"/>
    </source>
</evidence>
<evidence type="ECO:0000313" key="3">
    <source>
        <dbReference type="Proteomes" id="UP000831786"/>
    </source>
</evidence>
<sequence>MRTDTLSPEFAAALRGALVERVARAARPRRRRLLAGAGIGLVAVLVGGGAAVATGALVLPGGNEVTELAGPAAGAFEGSGELVLGAPPAGANAVEVEFTCLSAGHYSFPSESPDPSRPADPEVLTGIECTVPDEAPVTGLVPLAAIEGQSLTVETDPGARWTAEARYVRMETTDWGVNGSGVTFGLHNERGDPELVAALATNGRPGYVYAEDVRGETPASPEEAAELTGKNLEDRVIPVYEADGITVIGEFVIHGASSVTIIEGEDPGLSRRIAVGDD</sequence>
<protein>
    <submittedName>
        <fullName evidence="2">Uncharacterized protein</fullName>
    </submittedName>
</protein>
<reference evidence="2 3" key="1">
    <citation type="submission" date="2022-04" db="EMBL/GenBank/DDBJ databases">
        <title>Leucobacter sp. isolated from rhizosphere of garlic.</title>
        <authorList>
            <person name="Won M."/>
            <person name="Lee C.-M."/>
            <person name="Woen H.-Y."/>
            <person name="Kwon S.-W."/>
        </authorList>
    </citation>
    <scope>NUCLEOTIDE SEQUENCE [LARGE SCALE GENOMIC DNA]</scope>
    <source>
        <strain evidence="2 3">H21R-40</strain>
    </source>
</reference>
<evidence type="ECO:0000313" key="2">
    <source>
        <dbReference type="EMBL" id="UOQ57122.1"/>
    </source>
</evidence>
<dbReference type="RefSeq" id="WP_244727719.1">
    <property type="nucleotide sequence ID" value="NZ_CP095045.1"/>
</dbReference>
<feature type="transmembrane region" description="Helical" evidence="1">
    <location>
        <begin position="33"/>
        <end position="59"/>
    </location>
</feature>
<accession>A0ABY4FLG4</accession>
<dbReference type="PROSITE" id="PS51318">
    <property type="entry name" value="TAT"/>
    <property type="match status" value="1"/>
</dbReference>
<gene>
    <name evidence="2" type="ORF">MUN78_15930</name>
</gene>
<dbReference type="InterPro" id="IPR006311">
    <property type="entry name" value="TAT_signal"/>
</dbReference>
<proteinExistence type="predicted"/>
<name>A0ABY4FLG4_9MICO</name>